<evidence type="ECO:0000313" key="6">
    <source>
        <dbReference type="EMBL" id="KAG6379045.1"/>
    </source>
</evidence>
<dbReference type="OrthoDB" id="1662883at2759"/>
<dbReference type="GO" id="GO:0005525">
    <property type="term" value="F:GTP binding"/>
    <property type="evidence" value="ECO:0007669"/>
    <property type="project" value="UniProtKB-KW"/>
</dbReference>
<organism evidence="6 7">
    <name type="scientific">Boletus reticuloceps</name>
    <dbReference type="NCBI Taxonomy" id="495285"/>
    <lineage>
        <taxon>Eukaryota</taxon>
        <taxon>Fungi</taxon>
        <taxon>Dikarya</taxon>
        <taxon>Basidiomycota</taxon>
        <taxon>Agaricomycotina</taxon>
        <taxon>Agaricomycetes</taxon>
        <taxon>Agaricomycetidae</taxon>
        <taxon>Boletales</taxon>
        <taxon>Boletineae</taxon>
        <taxon>Boletaceae</taxon>
        <taxon>Boletoideae</taxon>
        <taxon>Boletus</taxon>
    </lineage>
</organism>
<feature type="domain" description="Tubulin/FtsZ 2-layer sandwich" evidence="5">
    <location>
        <begin position="1"/>
        <end position="55"/>
    </location>
</feature>
<dbReference type="Proteomes" id="UP000683000">
    <property type="component" value="Unassembled WGS sequence"/>
</dbReference>
<dbReference type="EMBL" id="JAGFBS010000005">
    <property type="protein sequence ID" value="KAG6379045.1"/>
    <property type="molecule type" value="Genomic_DNA"/>
</dbReference>
<dbReference type="Pfam" id="PF03953">
    <property type="entry name" value="Tubulin_C"/>
    <property type="match status" value="1"/>
</dbReference>
<protein>
    <recommendedName>
        <fullName evidence="5">Tubulin/FtsZ 2-layer sandwich domain-containing protein</fullName>
    </recommendedName>
</protein>
<evidence type="ECO:0000313" key="7">
    <source>
        <dbReference type="Proteomes" id="UP000683000"/>
    </source>
</evidence>
<reference evidence="6" key="1">
    <citation type="submission" date="2021-03" db="EMBL/GenBank/DDBJ databases">
        <title>Evolutionary innovations through gain and loss of genes in the ectomycorrhizal Boletales.</title>
        <authorList>
            <person name="Wu G."/>
            <person name="Miyauchi S."/>
            <person name="Morin E."/>
            <person name="Yang Z.-L."/>
            <person name="Xu J."/>
            <person name="Martin F.M."/>
        </authorList>
    </citation>
    <scope>NUCLEOTIDE SEQUENCE</scope>
    <source>
        <strain evidence="6">BR01</strain>
    </source>
</reference>
<dbReference type="PANTHER" id="PTHR36527">
    <property type="entry name" value="OS01G0282866 PROTEIN"/>
    <property type="match status" value="1"/>
</dbReference>
<gene>
    <name evidence="6" type="ORF">JVT61DRAFT_11478</name>
</gene>
<evidence type="ECO:0000259" key="5">
    <source>
        <dbReference type="Pfam" id="PF03953"/>
    </source>
</evidence>
<dbReference type="InterPro" id="IPR023123">
    <property type="entry name" value="Tubulin_C"/>
</dbReference>
<dbReference type="InterPro" id="IPR008280">
    <property type="entry name" value="Tub_FtsZ_C"/>
</dbReference>
<dbReference type="AlphaFoldDB" id="A0A8I2YUX8"/>
<dbReference type="Gene3D" id="1.10.287.600">
    <property type="entry name" value="Helix hairpin bin"/>
    <property type="match status" value="1"/>
</dbReference>
<dbReference type="InterPro" id="IPR018316">
    <property type="entry name" value="Tubulin/FtsZ_2-layer-sand-dom"/>
</dbReference>
<dbReference type="SUPFAM" id="SSF55307">
    <property type="entry name" value="Tubulin C-terminal domain-like"/>
    <property type="match status" value="1"/>
</dbReference>
<evidence type="ECO:0000256" key="2">
    <source>
        <dbReference type="ARBA" id="ARBA00022701"/>
    </source>
</evidence>
<evidence type="ECO:0000256" key="3">
    <source>
        <dbReference type="ARBA" id="ARBA00022741"/>
    </source>
</evidence>
<proteinExistence type="inferred from homology"/>
<keyword evidence="3" id="KW-0547">Nucleotide-binding</keyword>
<name>A0A8I2YUX8_9AGAM</name>
<keyword evidence="2" id="KW-0493">Microtubule</keyword>
<accession>A0A8I2YUX8</accession>
<dbReference type="GO" id="GO:0005874">
    <property type="term" value="C:microtubule"/>
    <property type="evidence" value="ECO:0007669"/>
    <property type="project" value="UniProtKB-KW"/>
</dbReference>
<evidence type="ECO:0000256" key="1">
    <source>
        <dbReference type="ARBA" id="ARBA00009636"/>
    </source>
</evidence>
<keyword evidence="7" id="KW-1185">Reference proteome</keyword>
<dbReference type="PANTHER" id="PTHR36527:SF3">
    <property type="entry name" value="OS01G0282866 PROTEIN"/>
    <property type="match status" value="1"/>
</dbReference>
<evidence type="ECO:0000256" key="4">
    <source>
        <dbReference type="ARBA" id="ARBA00023134"/>
    </source>
</evidence>
<sequence>MKEVDEHMQNVQNKNSTHLVEWISMLSAPPSCGVKIAVTFLGNSTTIQELFKHVSDHVTSMFKCKVFSHWYQSSALSPPRSIHNKSRAPKVILPAGCWCRDRPHHSSVLLHLISDVMLLHKRVL</sequence>
<comment type="caution">
    <text evidence="6">The sequence shown here is derived from an EMBL/GenBank/DDBJ whole genome shotgun (WGS) entry which is preliminary data.</text>
</comment>
<comment type="similarity">
    <text evidence="1">Belongs to the tubulin family.</text>
</comment>
<keyword evidence="4" id="KW-0342">GTP-binding</keyword>